<dbReference type="InterPro" id="IPR011701">
    <property type="entry name" value="MFS"/>
</dbReference>
<feature type="domain" description="Major facilitator superfamily (MFS) profile" evidence="8">
    <location>
        <begin position="19"/>
        <end position="404"/>
    </location>
</feature>
<sequence length="405" mass="44928">MLQKTATLYRNAYGGISREIWLLAFVMFINRSGTMVIPFMSVYLTQALHFSLPNAGLVVSCAGAGGILGTYFGGKLTDKVGHYYVQMASLALGGLMFFVLMQMRTLPTLCISTFCLSLVGEAFRPANSTSIAFYSTPENRTRAYAINRLAINIGWAIGPALGGFFATIGYKYLFIADGITNISAAVVLALLVKNRDKTHAAEYDKDAVVVPKQSAFRDGIYMRFVVFTILFAIGFMQFFSIVPVFWKTELHVNEFYIGLLLGSNGLLVAAFEMILIYYIEPLRPKLTFISWGVLFCGLSYLLFIVFQGFVWILPLAVITITLSEMLAMPFMNSFTMERSTPQNRGQYSALYSMCYAIAQVAAPVLGGQIAATYGYYALWGVIIGCMLAAFVGFRWVQTLIEQEKQ</sequence>
<evidence type="ECO:0000256" key="1">
    <source>
        <dbReference type="ARBA" id="ARBA00004651"/>
    </source>
</evidence>
<evidence type="ECO:0000256" key="5">
    <source>
        <dbReference type="ARBA" id="ARBA00022989"/>
    </source>
</evidence>
<feature type="transmembrane region" description="Helical" evidence="7">
    <location>
        <begin position="255"/>
        <end position="279"/>
    </location>
</feature>
<feature type="transmembrane region" description="Helical" evidence="7">
    <location>
        <begin position="172"/>
        <end position="192"/>
    </location>
</feature>
<dbReference type="CDD" id="cd17329">
    <property type="entry name" value="MFS_MdtH_MDR_like"/>
    <property type="match status" value="1"/>
</dbReference>
<name>A0A344THZ5_9BACT</name>
<evidence type="ECO:0000256" key="3">
    <source>
        <dbReference type="ARBA" id="ARBA00022475"/>
    </source>
</evidence>
<dbReference type="InterPro" id="IPR036259">
    <property type="entry name" value="MFS_trans_sf"/>
</dbReference>
<feature type="transmembrane region" description="Helical" evidence="7">
    <location>
        <begin position="349"/>
        <end position="370"/>
    </location>
</feature>
<evidence type="ECO:0000259" key="8">
    <source>
        <dbReference type="PROSITE" id="PS50850"/>
    </source>
</evidence>
<keyword evidence="6 7" id="KW-0472">Membrane</keyword>
<reference evidence="9 10" key="1">
    <citation type="submission" date="2018-07" db="EMBL/GenBank/DDBJ databases">
        <title>Genome sequencing of Runella.</title>
        <authorList>
            <person name="Baek M.-G."/>
            <person name="Yi H."/>
        </authorList>
    </citation>
    <scope>NUCLEOTIDE SEQUENCE [LARGE SCALE GENOMIC DNA]</scope>
    <source>
        <strain evidence="9 10">HYN0085</strain>
    </source>
</reference>
<dbReference type="PANTHER" id="PTHR23517">
    <property type="entry name" value="RESISTANCE PROTEIN MDTM, PUTATIVE-RELATED-RELATED"/>
    <property type="match status" value="1"/>
</dbReference>
<dbReference type="KEGG" id="run:DR864_11180"/>
<dbReference type="GO" id="GO:0005886">
    <property type="term" value="C:plasma membrane"/>
    <property type="evidence" value="ECO:0007669"/>
    <property type="project" value="UniProtKB-SubCell"/>
</dbReference>
<dbReference type="AlphaFoldDB" id="A0A344THZ5"/>
<keyword evidence="10" id="KW-1185">Reference proteome</keyword>
<protein>
    <submittedName>
        <fullName evidence="9">MFS transporter</fullName>
    </submittedName>
</protein>
<dbReference type="Pfam" id="PF07690">
    <property type="entry name" value="MFS_1"/>
    <property type="match status" value="1"/>
</dbReference>
<comment type="subcellular location">
    <subcellularLocation>
        <location evidence="1">Cell membrane</location>
        <topology evidence="1">Multi-pass membrane protein</topology>
    </subcellularLocation>
</comment>
<dbReference type="InterPro" id="IPR020846">
    <property type="entry name" value="MFS_dom"/>
</dbReference>
<feature type="transmembrane region" description="Helical" evidence="7">
    <location>
        <begin position="145"/>
        <end position="166"/>
    </location>
</feature>
<evidence type="ECO:0000256" key="7">
    <source>
        <dbReference type="SAM" id="Phobius"/>
    </source>
</evidence>
<keyword evidence="2" id="KW-0813">Transport</keyword>
<feature type="transmembrane region" description="Helical" evidence="7">
    <location>
        <begin position="286"/>
        <end position="303"/>
    </location>
</feature>
<dbReference type="OrthoDB" id="5379144at2"/>
<dbReference type="Proteomes" id="UP000251993">
    <property type="component" value="Chromosome"/>
</dbReference>
<accession>A0A344THZ5</accession>
<evidence type="ECO:0000256" key="2">
    <source>
        <dbReference type="ARBA" id="ARBA00022448"/>
    </source>
</evidence>
<evidence type="ECO:0000313" key="9">
    <source>
        <dbReference type="EMBL" id="AXE18266.1"/>
    </source>
</evidence>
<keyword evidence="4 7" id="KW-0812">Transmembrane</keyword>
<evidence type="ECO:0000256" key="6">
    <source>
        <dbReference type="ARBA" id="ARBA00023136"/>
    </source>
</evidence>
<feature type="transmembrane region" description="Helical" evidence="7">
    <location>
        <begin position="83"/>
        <end position="100"/>
    </location>
</feature>
<proteinExistence type="predicted"/>
<dbReference type="SUPFAM" id="SSF103473">
    <property type="entry name" value="MFS general substrate transporter"/>
    <property type="match status" value="1"/>
</dbReference>
<feature type="transmembrane region" description="Helical" evidence="7">
    <location>
        <begin position="220"/>
        <end position="243"/>
    </location>
</feature>
<evidence type="ECO:0000256" key="4">
    <source>
        <dbReference type="ARBA" id="ARBA00022692"/>
    </source>
</evidence>
<dbReference type="PROSITE" id="PS50850">
    <property type="entry name" value="MFS"/>
    <property type="match status" value="1"/>
</dbReference>
<dbReference type="RefSeq" id="WP_114067050.1">
    <property type="nucleotide sequence ID" value="NZ_CP030850.1"/>
</dbReference>
<feature type="transmembrane region" description="Helical" evidence="7">
    <location>
        <begin position="50"/>
        <end position="71"/>
    </location>
</feature>
<evidence type="ECO:0000313" key="10">
    <source>
        <dbReference type="Proteomes" id="UP000251993"/>
    </source>
</evidence>
<feature type="transmembrane region" description="Helical" evidence="7">
    <location>
        <begin position="20"/>
        <end position="44"/>
    </location>
</feature>
<dbReference type="InterPro" id="IPR050171">
    <property type="entry name" value="MFS_Transporters"/>
</dbReference>
<keyword evidence="5 7" id="KW-1133">Transmembrane helix</keyword>
<keyword evidence="3" id="KW-1003">Cell membrane</keyword>
<dbReference type="GO" id="GO:0022857">
    <property type="term" value="F:transmembrane transporter activity"/>
    <property type="evidence" value="ECO:0007669"/>
    <property type="project" value="InterPro"/>
</dbReference>
<feature type="transmembrane region" description="Helical" evidence="7">
    <location>
        <begin position="309"/>
        <end position="328"/>
    </location>
</feature>
<organism evidence="9 10">
    <name type="scientific">Runella rosea</name>
    <dbReference type="NCBI Taxonomy" id="2259595"/>
    <lineage>
        <taxon>Bacteria</taxon>
        <taxon>Pseudomonadati</taxon>
        <taxon>Bacteroidota</taxon>
        <taxon>Cytophagia</taxon>
        <taxon>Cytophagales</taxon>
        <taxon>Spirosomataceae</taxon>
        <taxon>Runella</taxon>
    </lineage>
</organism>
<gene>
    <name evidence="9" type="ORF">DR864_11180</name>
</gene>
<dbReference type="Gene3D" id="1.20.1250.20">
    <property type="entry name" value="MFS general substrate transporter like domains"/>
    <property type="match status" value="1"/>
</dbReference>
<dbReference type="PANTHER" id="PTHR23517:SF3">
    <property type="entry name" value="INTEGRAL MEMBRANE TRANSPORT PROTEIN"/>
    <property type="match status" value="1"/>
</dbReference>
<feature type="transmembrane region" description="Helical" evidence="7">
    <location>
        <begin position="376"/>
        <end position="396"/>
    </location>
</feature>
<dbReference type="EMBL" id="CP030850">
    <property type="protein sequence ID" value="AXE18266.1"/>
    <property type="molecule type" value="Genomic_DNA"/>
</dbReference>